<dbReference type="InterPro" id="IPR013096">
    <property type="entry name" value="Cupin_2"/>
</dbReference>
<comment type="caution">
    <text evidence="5">The sequence shown here is derived from an EMBL/GenBank/DDBJ whole genome shotgun (WGS) entry which is preliminary data.</text>
</comment>
<evidence type="ECO:0000313" key="6">
    <source>
        <dbReference type="Proteomes" id="UP001167919"/>
    </source>
</evidence>
<dbReference type="InterPro" id="IPR009057">
    <property type="entry name" value="Homeodomain-like_sf"/>
</dbReference>
<proteinExistence type="predicted"/>
<dbReference type="InterPro" id="IPR018060">
    <property type="entry name" value="HTH_AraC"/>
</dbReference>
<protein>
    <submittedName>
        <fullName evidence="5">AraC family transcriptional regulator</fullName>
    </submittedName>
</protein>
<dbReference type="PANTHER" id="PTHR43280:SF27">
    <property type="entry name" value="TRANSCRIPTIONAL REGULATOR MTLR"/>
    <property type="match status" value="1"/>
</dbReference>
<evidence type="ECO:0000256" key="3">
    <source>
        <dbReference type="ARBA" id="ARBA00023163"/>
    </source>
</evidence>
<dbReference type="SUPFAM" id="SSF46689">
    <property type="entry name" value="Homeodomain-like"/>
    <property type="match status" value="2"/>
</dbReference>
<dbReference type="InterPro" id="IPR020449">
    <property type="entry name" value="Tscrpt_reg_AraC-type_HTH"/>
</dbReference>
<dbReference type="EMBL" id="SDWY01000003">
    <property type="protein sequence ID" value="MDN6900703.1"/>
    <property type="molecule type" value="Genomic_DNA"/>
</dbReference>
<sequence length="291" mass="34447">MNNILKDSAIHGTPLMPLAVYDQVYLHGGLAVPYHWHEEWEWIWVEKGNLSFTINEQKMIIHENDLVLIGSRSLHEIRSLKHSPSIHHAIVFSSEILKSQYEDQTMTEIIEPLLQKTIILDQMIPANKNQKYRTIFKKIVNYHTRSENDWYFKSKICILQLINLFFSDGFTQKNTKINRSEYNEQLYNAISYIHENYAKKIFIKKIADQVGLSEEYFIRKFKLKYDLTPLEYINNFRLYKASKMLNESSNNITEICFACGFNSTSYFIKTFKDQFGVSPKKYRDVNNKKIN</sequence>
<evidence type="ECO:0000259" key="4">
    <source>
        <dbReference type="PROSITE" id="PS01124"/>
    </source>
</evidence>
<evidence type="ECO:0000256" key="2">
    <source>
        <dbReference type="ARBA" id="ARBA00023125"/>
    </source>
</evidence>
<feature type="domain" description="HTH araC/xylS-type" evidence="4">
    <location>
        <begin position="187"/>
        <end position="285"/>
    </location>
</feature>
<accession>A0AAJ1RBP5</accession>
<reference evidence="5" key="1">
    <citation type="submission" date="2019-01" db="EMBL/GenBank/DDBJ databases">
        <title>Oenococcus sicerae UCMA17102.</title>
        <authorList>
            <person name="Cousin F.J."/>
            <person name="Le Guellec R."/>
            <person name="Cretenet M."/>
        </authorList>
    </citation>
    <scope>NUCLEOTIDE SEQUENCE</scope>
    <source>
        <strain evidence="5">UCMA17102</strain>
    </source>
</reference>
<evidence type="ECO:0000256" key="1">
    <source>
        <dbReference type="ARBA" id="ARBA00023015"/>
    </source>
</evidence>
<dbReference type="PANTHER" id="PTHR43280">
    <property type="entry name" value="ARAC-FAMILY TRANSCRIPTIONAL REGULATOR"/>
    <property type="match status" value="1"/>
</dbReference>
<dbReference type="RefSeq" id="WP_301711345.1">
    <property type="nucleotide sequence ID" value="NZ_SDWY01000003.1"/>
</dbReference>
<dbReference type="InterPro" id="IPR014710">
    <property type="entry name" value="RmlC-like_jellyroll"/>
</dbReference>
<dbReference type="SUPFAM" id="SSF51215">
    <property type="entry name" value="Regulatory protein AraC"/>
    <property type="match status" value="1"/>
</dbReference>
<dbReference type="CDD" id="cd02208">
    <property type="entry name" value="cupin_RmlC-like"/>
    <property type="match status" value="1"/>
</dbReference>
<dbReference type="PROSITE" id="PS01124">
    <property type="entry name" value="HTH_ARAC_FAMILY_2"/>
    <property type="match status" value="1"/>
</dbReference>
<dbReference type="Proteomes" id="UP001167919">
    <property type="component" value="Unassembled WGS sequence"/>
</dbReference>
<dbReference type="SMART" id="SM00342">
    <property type="entry name" value="HTH_ARAC"/>
    <property type="match status" value="1"/>
</dbReference>
<dbReference type="GO" id="GO:0043565">
    <property type="term" value="F:sequence-specific DNA binding"/>
    <property type="evidence" value="ECO:0007669"/>
    <property type="project" value="InterPro"/>
</dbReference>
<keyword evidence="3" id="KW-0804">Transcription</keyword>
<name>A0AAJ1RBP5_9LACO</name>
<dbReference type="PRINTS" id="PR00032">
    <property type="entry name" value="HTHARAC"/>
</dbReference>
<dbReference type="Pfam" id="PF07883">
    <property type="entry name" value="Cupin_2"/>
    <property type="match status" value="1"/>
</dbReference>
<dbReference type="Gene3D" id="2.60.120.10">
    <property type="entry name" value="Jelly Rolls"/>
    <property type="match status" value="1"/>
</dbReference>
<keyword evidence="1" id="KW-0805">Transcription regulation</keyword>
<dbReference type="GO" id="GO:0003700">
    <property type="term" value="F:DNA-binding transcription factor activity"/>
    <property type="evidence" value="ECO:0007669"/>
    <property type="project" value="InterPro"/>
</dbReference>
<dbReference type="Gene3D" id="1.10.10.60">
    <property type="entry name" value="Homeodomain-like"/>
    <property type="match status" value="2"/>
</dbReference>
<dbReference type="AlphaFoldDB" id="A0AAJ1RBP5"/>
<keyword evidence="2" id="KW-0238">DNA-binding</keyword>
<dbReference type="InterPro" id="IPR018062">
    <property type="entry name" value="HTH_AraC-typ_CS"/>
</dbReference>
<organism evidence="5 6">
    <name type="scientific">Oenococcus sicerae</name>
    <dbReference type="NCBI Taxonomy" id="2203724"/>
    <lineage>
        <taxon>Bacteria</taxon>
        <taxon>Bacillati</taxon>
        <taxon>Bacillota</taxon>
        <taxon>Bacilli</taxon>
        <taxon>Lactobacillales</taxon>
        <taxon>Lactobacillaceae</taxon>
        <taxon>Oenococcus</taxon>
    </lineage>
</organism>
<evidence type="ECO:0000313" key="5">
    <source>
        <dbReference type="EMBL" id="MDN6900703.1"/>
    </source>
</evidence>
<gene>
    <name evidence="5" type="ORF">EVC35_06755</name>
</gene>
<dbReference type="InterPro" id="IPR037923">
    <property type="entry name" value="HTH-like"/>
</dbReference>
<dbReference type="Pfam" id="PF12833">
    <property type="entry name" value="HTH_18"/>
    <property type="match status" value="1"/>
</dbReference>
<dbReference type="PROSITE" id="PS00041">
    <property type="entry name" value="HTH_ARAC_FAMILY_1"/>
    <property type="match status" value="1"/>
</dbReference>